<sequence>MHNRCYVSAYYTKEGIQTIIDYSNNCIVDDKLREMMRANKNDSIFEDSLEAIKSTAFWF</sequence>
<evidence type="ECO:0000313" key="2">
    <source>
        <dbReference type="Proteomes" id="UP000003340"/>
    </source>
</evidence>
<gene>
    <name evidence="1" type="ORF">CLOSTMETH_01919</name>
</gene>
<keyword evidence="2" id="KW-1185">Reference proteome</keyword>
<name>C0EDJ2_9FIRM</name>
<protein>
    <submittedName>
        <fullName evidence="1">Uncharacterized protein</fullName>
    </submittedName>
</protein>
<dbReference type="HOGENOM" id="CLU_2952204_0_0_9"/>
<organism evidence="1 2">
    <name type="scientific">[Clostridium] methylpentosum DSM 5476</name>
    <dbReference type="NCBI Taxonomy" id="537013"/>
    <lineage>
        <taxon>Bacteria</taxon>
        <taxon>Bacillati</taxon>
        <taxon>Bacillota</taxon>
        <taxon>Clostridia</taxon>
        <taxon>Eubacteriales</taxon>
        <taxon>Oscillospiraceae</taxon>
        <taxon>Oscillospiraceae incertae sedis</taxon>
    </lineage>
</organism>
<proteinExistence type="predicted"/>
<dbReference type="AlphaFoldDB" id="C0EDJ2"/>
<evidence type="ECO:0000313" key="1">
    <source>
        <dbReference type="EMBL" id="EEG30478.1"/>
    </source>
</evidence>
<dbReference type="EMBL" id="ACEC01000062">
    <property type="protein sequence ID" value="EEG30478.1"/>
    <property type="molecule type" value="Genomic_DNA"/>
</dbReference>
<comment type="caution">
    <text evidence="1">The sequence shown here is derived from an EMBL/GenBank/DDBJ whole genome shotgun (WGS) entry which is preliminary data.</text>
</comment>
<dbReference type="Proteomes" id="UP000003340">
    <property type="component" value="Unassembled WGS sequence"/>
</dbReference>
<reference evidence="1 2" key="1">
    <citation type="submission" date="2009-01" db="EMBL/GenBank/DDBJ databases">
        <authorList>
            <person name="Fulton L."/>
            <person name="Clifton S."/>
            <person name="Fulton B."/>
            <person name="Xu J."/>
            <person name="Minx P."/>
            <person name="Pepin K.H."/>
            <person name="Johnson M."/>
            <person name="Bhonagiri V."/>
            <person name="Nash W.E."/>
            <person name="Mardis E.R."/>
            <person name="Wilson R.K."/>
        </authorList>
    </citation>
    <scope>NUCLEOTIDE SEQUENCE [LARGE SCALE GENOMIC DNA]</scope>
    <source>
        <strain evidence="1 2">DSM 5476</strain>
    </source>
</reference>
<reference evidence="1 2" key="2">
    <citation type="submission" date="2009-02" db="EMBL/GenBank/DDBJ databases">
        <title>Draft genome sequence of Clostridium methylpentosum (DSM 5476).</title>
        <authorList>
            <person name="Sudarsanam P."/>
            <person name="Ley R."/>
            <person name="Guruge J."/>
            <person name="Turnbaugh P.J."/>
            <person name="Mahowald M."/>
            <person name="Liep D."/>
            <person name="Gordon J."/>
        </authorList>
    </citation>
    <scope>NUCLEOTIDE SEQUENCE [LARGE SCALE GENOMIC DNA]</scope>
    <source>
        <strain evidence="1 2">DSM 5476</strain>
    </source>
</reference>
<accession>C0EDJ2</accession>